<keyword evidence="2" id="KW-1185">Reference proteome</keyword>
<dbReference type="RefSeq" id="WP_165357485.1">
    <property type="nucleotide sequence ID" value="NZ_ML142914.1"/>
</dbReference>
<name>A0A444VI67_9FLAO</name>
<dbReference type="Proteomes" id="UP000290261">
    <property type="component" value="Unassembled WGS sequence"/>
</dbReference>
<sequence length="63" mass="6973">MTSTLNAKLKIKRLNVVVDFNWANTAPLKAMQKIVTKKSKVILRDIAISPINNTIAAAEPKQL</sequence>
<reference evidence="1 2" key="1">
    <citation type="submission" date="2014-04" db="EMBL/GenBank/DDBJ databases">
        <title>Whole genome of Muricauda olearia.</title>
        <authorList>
            <person name="Zhang X.-H."/>
            <person name="Tang K."/>
        </authorList>
    </citation>
    <scope>NUCLEOTIDE SEQUENCE [LARGE SCALE GENOMIC DNA]</scope>
    <source>
        <strain evidence="1 2">Th120</strain>
    </source>
</reference>
<gene>
    <name evidence="1" type="ORF">DN53_05855</name>
</gene>
<dbReference type="AlphaFoldDB" id="A0A444VI67"/>
<organism evidence="1 2">
    <name type="scientific">Flagellimonas olearia</name>
    <dbReference type="NCBI Taxonomy" id="552546"/>
    <lineage>
        <taxon>Bacteria</taxon>
        <taxon>Pseudomonadati</taxon>
        <taxon>Bacteroidota</taxon>
        <taxon>Flavobacteriia</taxon>
        <taxon>Flavobacteriales</taxon>
        <taxon>Flavobacteriaceae</taxon>
        <taxon>Flagellimonas</taxon>
    </lineage>
</organism>
<comment type="caution">
    <text evidence="1">The sequence shown here is derived from an EMBL/GenBank/DDBJ whole genome shotgun (WGS) entry which is preliminary data.</text>
</comment>
<accession>A0A444VI67</accession>
<protein>
    <submittedName>
        <fullName evidence="1">Uncharacterized protein</fullName>
    </submittedName>
</protein>
<proteinExistence type="predicted"/>
<evidence type="ECO:0000313" key="1">
    <source>
        <dbReference type="EMBL" id="RYC50440.1"/>
    </source>
</evidence>
<dbReference type="EMBL" id="JJMP01000010">
    <property type="protein sequence ID" value="RYC50440.1"/>
    <property type="molecule type" value="Genomic_DNA"/>
</dbReference>
<evidence type="ECO:0000313" key="2">
    <source>
        <dbReference type="Proteomes" id="UP000290261"/>
    </source>
</evidence>